<evidence type="ECO:0000256" key="1">
    <source>
        <dbReference type="SAM" id="MobiDB-lite"/>
    </source>
</evidence>
<evidence type="ECO:0000313" key="5">
    <source>
        <dbReference type="Proteomes" id="UP000751190"/>
    </source>
</evidence>
<feature type="transmembrane region" description="Helical" evidence="2">
    <location>
        <begin position="169"/>
        <end position="191"/>
    </location>
</feature>
<gene>
    <name evidence="4" type="ORF">KFE25_011398</name>
</gene>
<dbReference type="PANTHER" id="PTHR47380:SF4">
    <property type="entry name" value="OS02G0533000 PROTEIN"/>
    <property type="match status" value="1"/>
</dbReference>
<dbReference type="InterPro" id="IPR044200">
    <property type="entry name" value="At5g03900-like"/>
</dbReference>
<feature type="transmembrane region" description="Helical" evidence="2">
    <location>
        <begin position="438"/>
        <end position="456"/>
    </location>
</feature>
<dbReference type="AlphaFoldDB" id="A0A8J5X6R9"/>
<comment type="caution">
    <text evidence="4">The sequence shown here is derived from an EMBL/GenBank/DDBJ whole genome shotgun (WGS) entry which is preliminary data.</text>
</comment>
<proteinExistence type="predicted"/>
<sequence length="554" mass="58867">MARASALLLVAFALDRAAAVRIAPPRFGAARAALHTRRPALARRVRATAAPRMAAPLSRTPVDDDDDLVVAEPVVAAVERAGGQARGAGARVTEADIAVSAGIGVDEARRELLALARLVGGELEVARAGEIVFAFAPGVRSALSAASARARRREAWAIWRPRLARAARISFGVALFASFAIVVTAISIIALSSESSSSSSSSSSSDSDRRRSDNSRRTVYVSNSFSPFDLWYISEPRTFDAGQPTDMNFFEACFSFVFGDGDPNESLRETRWRQVGALIRAQGGVVTAEQLAPLLEPSRPPAPDGTADGYGATIDESFVLPALTHFSGVPQLVPDEQGGTRIVYTFPELAATAASGEAEPIDDAPDGPLAEALVPFSLADPVQRVGAGLLGTANLVAVIYLGVLLRAVRLEGGASALAGGPYAMLGTLYPFLRTLLPFLTGYALLFVLAPIVRNVVRGRANRAREKRNALRELWARALDARPPALVRKLRAARTVAPEVRRIGRARAAAASARDAADARAPLAPPYTASAPADEDDALRRFDERLERRTGRRPS</sequence>
<keyword evidence="5" id="KW-1185">Reference proteome</keyword>
<keyword evidence="2" id="KW-0472">Membrane</keyword>
<evidence type="ECO:0000256" key="2">
    <source>
        <dbReference type="SAM" id="Phobius"/>
    </source>
</evidence>
<keyword evidence="2" id="KW-0812">Transmembrane</keyword>
<protein>
    <submittedName>
        <fullName evidence="4">Uncharacterized protein</fullName>
    </submittedName>
</protein>
<dbReference type="Proteomes" id="UP000751190">
    <property type="component" value="Unassembled WGS sequence"/>
</dbReference>
<evidence type="ECO:0000256" key="3">
    <source>
        <dbReference type="SAM" id="SignalP"/>
    </source>
</evidence>
<organism evidence="4 5">
    <name type="scientific">Diacronema lutheri</name>
    <name type="common">Unicellular marine alga</name>
    <name type="synonym">Monochrysis lutheri</name>
    <dbReference type="NCBI Taxonomy" id="2081491"/>
    <lineage>
        <taxon>Eukaryota</taxon>
        <taxon>Haptista</taxon>
        <taxon>Haptophyta</taxon>
        <taxon>Pavlovophyceae</taxon>
        <taxon>Pavlovales</taxon>
        <taxon>Pavlovaceae</taxon>
        <taxon>Diacronema</taxon>
    </lineage>
</organism>
<dbReference type="EMBL" id="JAGTXO010000031">
    <property type="protein sequence ID" value="KAG8460623.1"/>
    <property type="molecule type" value="Genomic_DNA"/>
</dbReference>
<feature type="chain" id="PRO_5035261468" evidence="3">
    <location>
        <begin position="20"/>
        <end position="554"/>
    </location>
</feature>
<keyword evidence="2" id="KW-1133">Transmembrane helix</keyword>
<feature type="compositionally biased region" description="Basic and acidic residues" evidence="1">
    <location>
        <begin position="206"/>
        <end position="215"/>
    </location>
</feature>
<dbReference type="OrthoDB" id="4518at2759"/>
<feature type="compositionally biased region" description="Basic and acidic residues" evidence="1">
    <location>
        <begin position="537"/>
        <end position="548"/>
    </location>
</feature>
<feature type="transmembrane region" description="Helical" evidence="2">
    <location>
        <begin position="385"/>
        <end position="405"/>
    </location>
</feature>
<dbReference type="PANTHER" id="PTHR47380">
    <property type="entry name" value="OS02G0533000 PROTEIN"/>
    <property type="match status" value="1"/>
</dbReference>
<keyword evidence="3" id="KW-0732">Signal</keyword>
<feature type="region of interest" description="Disordered" evidence="1">
    <location>
        <begin position="195"/>
        <end position="215"/>
    </location>
</feature>
<evidence type="ECO:0000313" key="4">
    <source>
        <dbReference type="EMBL" id="KAG8460623.1"/>
    </source>
</evidence>
<feature type="signal peptide" evidence="3">
    <location>
        <begin position="1"/>
        <end position="19"/>
    </location>
</feature>
<feature type="region of interest" description="Disordered" evidence="1">
    <location>
        <begin position="511"/>
        <end position="554"/>
    </location>
</feature>
<dbReference type="OMA" id="PIDLFWY"/>
<reference evidence="4" key="1">
    <citation type="submission" date="2021-05" db="EMBL/GenBank/DDBJ databases">
        <title>The genome of the haptophyte Pavlova lutheri (Diacronema luteri, Pavlovales) - a model for lipid biosynthesis in eukaryotic algae.</title>
        <authorList>
            <person name="Hulatt C.J."/>
            <person name="Posewitz M.C."/>
        </authorList>
    </citation>
    <scope>NUCLEOTIDE SEQUENCE</scope>
    <source>
        <strain evidence="4">NIVA-4/92</strain>
    </source>
</reference>
<accession>A0A8J5X6R9</accession>
<feature type="compositionally biased region" description="Low complexity" evidence="1">
    <location>
        <begin position="195"/>
        <end position="205"/>
    </location>
</feature>
<name>A0A8J5X6R9_DIALT</name>